<dbReference type="RefSeq" id="WP_093965807.1">
    <property type="nucleotide sequence ID" value="NZ_FXYE01000001.1"/>
</dbReference>
<dbReference type="Proteomes" id="UP000202922">
    <property type="component" value="Unassembled WGS sequence"/>
</dbReference>
<name>A0A238JLY5_9RHOB</name>
<keyword evidence="1" id="KW-0472">Membrane</keyword>
<keyword evidence="2" id="KW-0732">Signal</keyword>
<evidence type="ECO:0000313" key="5">
    <source>
        <dbReference type="Proteomes" id="UP000202922"/>
    </source>
</evidence>
<evidence type="ECO:0000256" key="1">
    <source>
        <dbReference type="SAM" id="Phobius"/>
    </source>
</evidence>
<dbReference type="AlphaFoldDB" id="A0A238JLY5"/>
<organism evidence="4 5">
    <name type="scientific">Actibacterium lipolyticum</name>
    <dbReference type="NCBI Taxonomy" id="1524263"/>
    <lineage>
        <taxon>Bacteria</taxon>
        <taxon>Pseudomonadati</taxon>
        <taxon>Pseudomonadota</taxon>
        <taxon>Alphaproteobacteria</taxon>
        <taxon>Rhodobacterales</taxon>
        <taxon>Roseobacteraceae</taxon>
        <taxon>Actibacterium</taxon>
    </lineage>
</organism>
<feature type="transmembrane region" description="Helical" evidence="1">
    <location>
        <begin position="255"/>
        <end position="279"/>
    </location>
</feature>
<feature type="transmembrane region" description="Helical" evidence="1">
    <location>
        <begin position="323"/>
        <end position="339"/>
    </location>
</feature>
<accession>A0A238JLY5</accession>
<feature type="transmembrane region" description="Helical" evidence="1">
    <location>
        <begin position="285"/>
        <end position="311"/>
    </location>
</feature>
<keyword evidence="1" id="KW-0812">Transmembrane</keyword>
<feature type="transmembrane region" description="Helical" evidence="1">
    <location>
        <begin position="217"/>
        <end position="235"/>
    </location>
</feature>
<dbReference type="InterPro" id="IPR058486">
    <property type="entry name" value="DUF8173"/>
</dbReference>
<dbReference type="EMBL" id="FXYE01000001">
    <property type="protein sequence ID" value="SMX31679.1"/>
    <property type="molecule type" value="Genomic_DNA"/>
</dbReference>
<gene>
    <name evidence="4" type="ORF">COL8621_00570</name>
</gene>
<evidence type="ECO:0000259" key="3">
    <source>
        <dbReference type="Pfam" id="PF26514"/>
    </source>
</evidence>
<dbReference type="OrthoDB" id="7846990at2"/>
<feature type="chain" id="PRO_5012511707" description="DUF8173 domain-containing protein" evidence="2">
    <location>
        <begin position="20"/>
        <end position="371"/>
    </location>
</feature>
<reference evidence="5" key="1">
    <citation type="submission" date="2017-05" db="EMBL/GenBank/DDBJ databases">
        <authorList>
            <person name="Rodrigo-Torres L."/>
            <person name="Arahal R. D."/>
            <person name="Lucena T."/>
        </authorList>
    </citation>
    <scope>NUCLEOTIDE SEQUENCE [LARGE SCALE GENOMIC DNA]</scope>
    <source>
        <strain evidence="5">CECT 8621</strain>
    </source>
</reference>
<feature type="domain" description="DUF8173" evidence="3">
    <location>
        <begin position="210"/>
        <end position="362"/>
    </location>
</feature>
<sequence>MHRILLSFVLAVIASAAFADDEAFLNFSGDVFQAGSTIIHNEAGADDLFMAGEKVQVSADVTGSAHTIGRRVEIDAEVGGDVYAAGMDIAVVGDVRGDATLAGYDVVVSGVAGDLRVSGSKIRLNGPIGGYALVAGEDVQINAPIAGDVSVTAQDIAFGDDAVIGGTLTLYEKKIGQMNIPEGLVPADRVTRKELTEWQKDTERYRSVSFGGMVRSFLFGVVIITALAALIASLVPEHLAAMRRRILDAPFRTLWFGFITQSAVVGSAILFAMTLVGIVLSPGAIILALIGGFAGYIIGVYAFGVGLMLAIGRAEPETIAQRALAAGVGALVAGLLGLVPLLGWIFILALTLAGVGAITIRVFQPRFFAVP</sequence>
<keyword evidence="1" id="KW-1133">Transmembrane helix</keyword>
<dbReference type="Pfam" id="PF26514">
    <property type="entry name" value="DUF8173"/>
    <property type="match status" value="1"/>
</dbReference>
<protein>
    <recommendedName>
        <fullName evidence="3">DUF8173 domain-containing protein</fullName>
    </recommendedName>
</protein>
<proteinExistence type="predicted"/>
<keyword evidence="5" id="KW-1185">Reference proteome</keyword>
<evidence type="ECO:0000256" key="2">
    <source>
        <dbReference type="SAM" id="SignalP"/>
    </source>
</evidence>
<evidence type="ECO:0000313" key="4">
    <source>
        <dbReference type="EMBL" id="SMX31679.1"/>
    </source>
</evidence>
<feature type="signal peptide" evidence="2">
    <location>
        <begin position="1"/>
        <end position="19"/>
    </location>
</feature>